<reference evidence="1" key="1">
    <citation type="journal article" date="2021" name="Proc. Natl. Acad. Sci. U.S.A.">
        <title>A Catalog of Tens of Thousands of Viruses from Human Metagenomes Reveals Hidden Associations with Chronic Diseases.</title>
        <authorList>
            <person name="Tisza M.J."/>
            <person name="Buck C.B."/>
        </authorList>
    </citation>
    <scope>NUCLEOTIDE SEQUENCE</scope>
    <source>
        <strain evidence="1">CtBM815</strain>
    </source>
</reference>
<organism evidence="1">
    <name type="scientific">virus sp. ctBM815</name>
    <dbReference type="NCBI Taxonomy" id="2825806"/>
    <lineage>
        <taxon>Viruses</taxon>
    </lineage>
</organism>
<dbReference type="EMBL" id="BK059109">
    <property type="protein sequence ID" value="DAE31716.1"/>
    <property type="molecule type" value="Genomic_DNA"/>
</dbReference>
<name>A0A8S5RL58_9VIRU</name>
<accession>A0A8S5RL58</accession>
<proteinExistence type="predicted"/>
<evidence type="ECO:0000313" key="1">
    <source>
        <dbReference type="EMBL" id="DAE31716.1"/>
    </source>
</evidence>
<sequence>MDEKMIDQTQLAEDLSSKIKYEFRQMFLVKPLEPVKVKKKISEPVAKDTKPKKDKDGIEAVDYDEVKTEIKEVDSDFSRAVVLKLPYEYTHPYDDEKIQQMPIKVGDIVIYRSSRGAMYFDLLKDSQLVSLYDIVATETVDK</sequence>
<evidence type="ECO:0008006" key="2">
    <source>
        <dbReference type="Google" id="ProtNLM"/>
    </source>
</evidence>
<protein>
    <recommendedName>
        <fullName evidence="2">Chaperonin</fullName>
    </recommendedName>
</protein>